<protein>
    <recommendedName>
        <fullName evidence="2">AttH domain-containing protein</fullName>
    </recommendedName>
</protein>
<proteinExistence type="predicted"/>
<evidence type="ECO:0000313" key="1">
    <source>
        <dbReference type="EMBL" id="GAG51838.1"/>
    </source>
</evidence>
<dbReference type="Gene3D" id="2.40.370.10">
    <property type="entry name" value="AttH-like domain"/>
    <property type="match status" value="1"/>
</dbReference>
<name>X0YU21_9ZZZZ</name>
<sequence>KDNRLVSHNYRMYFSEDFYASTSVPWVLINQKEVMRGYIDRDTGNWTYDISFEMGDISADLHFVGCTKGYKGVTPGGEWAVILPRADVTGELFVEGEEIKVRGVGYHDHNWEVTAEAALNFGWYWGKINTDTYTIVWADILTTWYWNQPLLVINKNNDGYQNIEQDDIHFTVGDLRLTNWMIVPHSF</sequence>
<dbReference type="InterPro" id="IPR023374">
    <property type="entry name" value="AttH-like_dom_sf"/>
</dbReference>
<organism evidence="1">
    <name type="scientific">marine sediment metagenome</name>
    <dbReference type="NCBI Taxonomy" id="412755"/>
    <lineage>
        <taxon>unclassified sequences</taxon>
        <taxon>metagenomes</taxon>
        <taxon>ecological metagenomes</taxon>
    </lineage>
</organism>
<dbReference type="EMBL" id="BARS01056140">
    <property type="protein sequence ID" value="GAG51838.1"/>
    <property type="molecule type" value="Genomic_DNA"/>
</dbReference>
<feature type="non-terminal residue" evidence="1">
    <location>
        <position position="187"/>
    </location>
</feature>
<dbReference type="SUPFAM" id="SSF159245">
    <property type="entry name" value="AttH-like"/>
    <property type="match status" value="1"/>
</dbReference>
<comment type="caution">
    <text evidence="1">The sequence shown here is derived from an EMBL/GenBank/DDBJ whole genome shotgun (WGS) entry which is preliminary data.</text>
</comment>
<accession>X0YU21</accession>
<evidence type="ECO:0008006" key="2">
    <source>
        <dbReference type="Google" id="ProtNLM"/>
    </source>
</evidence>
<gene>
    <name evidence="1" type="ORF">S01H1_82758</name>
</gene>
<reference evidence="1" key="1">
    <citation type="journal article" date="2014" name="Front. Microbiol.">
        <title>High frequency of phylogenetically diverse reductive dehalogenase-homologous genes in deep subseafloor sedimentary metagenomes.</title>
        <authorList>
            <person name="Kawai M."/>
            <person name="Futagami T."/>
            <person name="Toyoda A."/>
            <person name="Takaki Y."/>
            <person name="Nishi S."/>
            <person name="Hori S."/>
            <person name="Arai W."/>
            <person name="Tsubouchi T."/>
            <person name="Morono Y."/>
            <person name="Uchiyama I."/>
            <person name="Ito T."/>
            <person name="Fujiyama A."/>
            <person name="Inagaki F."/>
            <person name="Takami H."/>
        </authorList>
    </citation>
    <scope>NUCLEOTIDE SEQUENCE</scope>
    <source>
        <strain evidence="1">Expedition CK06-06</strain>
    </source>
</reference>
<dbReference type="AlphaFoldDB" id="X0YU21"/>
<feature type="non-terminal residue" evidence="1">
    <location>
        <position position="1"/>
    </location>
</feature>